<feature type="compositionally biased region" description="Polar residues" evidence="1">
    <location>
        <begin position="149"/>
        <end position="160"/>
    </location>
</feature>
<feature type="compositionally biased region" description="Low complexity" evidence="1">
    <location>
        <begin position="110"/>
        <end position="124"/>
    </location>
</feature>
<reference evidence="2 3" key="1">
    <citation type="submission" date="2012-01" db="EMBL/GenBank/DDBJ databases">
        <title>The Genome Sequence of Megamonas funiformis YIT 11815.</title>
        <authorList>
            <consortium name="The Broad Institute Genome Sequencing Platform"/>
            <person name="Earl A."/>
            <person name="Ward D."/>
            <person name="Feldgarden M."/>
            <person name="Gevers D."/>
            <person name="Morotomi M."/>
            <person name="Young S.K."/>
            <person name="Zeng Q."/>
            <person name="Gargeya S."/>
            <person name="Fitzgerald M."/>
            <person name="Haas B."/>
            <person name="Abouelleil A."/>
            <person name="Alvarado L."/>
            <person name="Arachchi H.M."/>
            <person name="Berlin A."/>
            <person name="Chapman S.B."/>
            <person name="Gearin G."/>
            <person name="Goldberg J."/>
            <person name="Griggs A."/>
            <person name="Gujja S."/>
            <person name="Hansen M."/>
            <person name="Heiman D."/>
            <person name="Howarth C."/>
            <person name="Larimer J."/>
            <person name="Lui A."/>
            <person name="MacDonald P.J.P."/>
            <person name="McCowen C."/>
            <person name="Montmayeur A."/>
            <person name="Murphy C."/>
            <person name="Neiman D."/>
            <person name="Pearson M."/>
            <person name="Priest M."/>
            <person name="Roberts A."/>
            <person name="Saif S."/>
            <person name="Shea T."/>
            <person name="Sisk P."/>
            <person name="Stolte C."/>
            <person name="Sykes S."/>
            <person name="Wortman J."/>
            <person name="Nusbaum C."/>
            <person name="Birren B."/>
        </authorList>
    </citation>
    <scope>NUCLEOTIDE SEQUENCE [LARGE SCALE GENOMIC DNA]</scope>
    <source>
        <strain evidence="2 3">YIT 11815</strain>
    </source>
</reference>
<sequence>MYTKHDWQDGELITKTLMNNMEAGIEDANNRAMTPGPAGADGKSAFDIWKEQEGNADKTETDFLNSLKGEKGDKGDTGEQGPKGDKGEKGDTGAQGPQGEKGDTGEQGPAGKDGAAGAKGDTGAKITSIEINVNGTAITGTAHLDDESTASITGTYTAGE</sequence>
<feature type="compositionally biased region" description="Basic and acidic residues" evidence="1">
    <location>
        <begin position="48"/>
        <end position="61"/>
    </location>
</feature>
<gene>
    <name evidence="2" type="ORF">HMPREF9454_00436</name>
</gene>
<keyword evidence="3" id="KW-1185">Reference proteome</keyword>
<dbReference type="GeneID" id="93326851"/>
<evidence type="ECO:0008006" key="4">
    <source>
        <dbReference type="Google" id="ProtNLM"/>
    </source>
</evidence>
<dbReference type="InterPro" id="IPR050149">
    <property type="entry name" value="Collagen_superfamily"/>
</dbReference>
<dbReference type="InterPro" id="IPR008160">
    <property type="entry name" value="Collagen"/>
</dbReference>
<feature type="region of interest" description="Disordered" evidence="1">
    <location>
        <begin position="28"/>
        <end position="124"/>
    </location>
</feature>
<dbReference type="PANTHER" id="PTHR24023:SF1082">
    <property type="entry name" value="COLLAGEN TRIPLE HELIX REPEAT"/>
    <property type="match status" value="1"/>
</dbReference>
<name>A0ABN0EL04_9FIRM</name>
<feature type="region of interest" description="Disordered" evidence="1">
    <location>
        <begin position="138"/>
        <end position="160"/>
    </location>
</feature>
<feature type="compositionally biased region" description="Basic and acidic residues" evidence="1">
    <location>
        <begin position="68"/>
        <end position="91"/>
    </location>
</feature>
<protein>
    <recommendedName>
        <fullName evidence="4">Collagen triple helix repeat (20 copies)</fullName>
    </recommendedName>
</protein>
<evidence type="ECO:0000313" key="3">
    <source>
        <dbReference type="Proteomes" id="UP000005963"/>
    </source>
</evidence>
<evidence type="ECO:0000256" key="1">
    <source>
        <dbReference type="SAM" id="MobiDB-lite"/>
    </source>
</evidence>
<dbReference type="Proteomes" id="UP000005963">
    <property type="component" value="Unassembled WGS sequence"/>
</dbReference>
<proteinExistence type="predicted"/>
<comment type="caution">
    <text evidence="2">The sequence shown here is derived from an EMBL/GenBank/DDBJ whole genome shotgun (WGS) entry which is preliminary data.</text>
</comment>
<organism evidence="2 3">
    <name type="scientific">Megamonas funiformis YIT 11815</name>
    <dbReference type="NCBI Taxonomy" id="742816"/>
    <lineage>
        <taxon>Bacteria</taxon>
        <taxon>Bacillati</taxon>
        <taxon>Bacillota</taxon>
        <taxon>Negativicutes</taxon>
        <taxon>Selenomonadales</taxon>
        <taxon>Selenomonadaceae</taxon>
        <taxon>Megamonas</taxon>
    </lineage>
</organism>
<dbReference type="RefSeq" id="WP_008537641.1">
    <property type="nucleotide sequence ID" value="NZ_JH601090.1"/>
</dbReference>
<evidence type="ECO:0000313" key="2">
    <source>
        <dbReference type="EMBL" id="EHR38838.1"/>
    </source>
</evidence>
<accession>A0ABN0EL04</accession>
<dbReference type="PANTHER" id="PTHR24023">
    <property type="entry name" value="COLLAGEN ALPHA"/>
    <property type="match status" value="1"/>
</dbReference>
<dbReference type="EMBL" id="ADMB01000020">
    <property type="protein sequence ID" value="EHR38838.1"/>
    <property type="molecule type" value="Genomic_DNA"/>
</dbReference>
<dbReference type="Pfam" id="PF01391">
    <property type="entry name" value="Collagen"/>
    <property type="match status" value="1"/>
</dbReference>